<dbReference type="PANTHER" id="PTHR46060">
    <property type="entry name" value="MARINER MOS1 TRANSPOSASE-LIKE PROTEIN"/>
    <property type="match status" value="1"/>
</dbReference>
<gene>
    <name evidence="2" type="ORF">ANN_23623</name>
</gene>
<protein>
    <recommendedName>
        <fullName evidence="1">Mos1 transposase HTH domain-containing protein</fullName>
    </recommendedName>
</protein>
<dbReference type="Pfam" id="PF17906">
    <property type="entry name" value="HTH_48"/>
    <property type="match status" value="1"/>
</dbReference>
<dbReference type="PANTHER" id="PTHR46060:SF1">
    <property type="entry name" value="MARINER MOS1 TRANSPOSASE-LIKE PROTEIN"/>
    <property type="match status" value="1"/>
</dbReference>
<comment type="caution">
    <text evidence="2">The sequence shown here is derived from an EMBL/GenBank/DDBJ whole genome shotgun (WGS) entry which is preliminary data.</text>
</comment>
<proteinExistence type="predicted"/>
<reference evidence="2 3" key="1">
    <citation type="journal article" date="2022" name="Allergy">
        <title>Genome assembly and annotation of Periplaneta americana reveal a comprehensive cockroach allergen profile.</title>
        <authorList>
            <person name="Wang L."/>
            <person name="Xiong Q."/>
            <person name="Saelim N."/>
            <person name="Wang L."/>
            <person name="Nong W."/>
            <person name="Wan A.T."/>
            <person name="Shi M."/>
            <person name="Liu X."/>
            <person name="Cao Q."/>
            <person name="Hui J.H.L."/>
            <person name="Sookrung N."/>
            <person name="Leung T.F."/>
            <person name="Tungtrongchitr A."/>
            <person name="Tsui S.K.W."/>
        </authorList>
    </citation>
    <scope>NUCLEOTIDE SEQUENCE [LARGE SCALE GENOMIC DNA]</scope>
    <source>
        <strain evidence="2">PWHHKU_190912</strain>
    </source>
</reference>
<evidence type="ECO:0000313" key="3">
    <source>
        <dbReference type="Proteomes" id="UP001148838"/>
    </source>
</evidence>
<dbReference type="Proteomes" id="UP001148838">
    <property type="component" value="Unassembled WGS sequence"/>
</dbReference>
<dbReference type="Pfam" id="PF01359">
    <property type="entry name" value="Transposase_1"/>
    <property type="match status" value="1"/>
</dbReference>
<dbReference type="InterPro" id="IPR036397">
    <property type="entry name" value="RNaseH_sf"/>
</dbReference>
<accession>A0ABQ8SMI6</accession>
<organism evidence="2 3">
    <name type="scientific">Periplaneta americana</name>
    <name type="common">American cockroach</name>
    <name type="synonym">Blatta americana</name>
    <dbReference type="NCBI Taxonomy" id="6978"/>
    <lineage>
        <taxon>Eukaryota</taxon>
        <taxon>Metazoa</taxon>
        <taxon>Ecdysozoa</taxon>
        <taxon>Arthropoda</taxon>
        <taxon>Hexapoda</taxon>
        <taxon>Insecta</taxon>
        <taxon>Pterygota</taxon>
        <taxon>Neoptera</taxon>
        <taxon>Polyneoptera</taxon>
        <taxon>Dictyoptera</taxon>
        <taxon>Blattodea</taxon>
        <taxon>Blattoidea</taxon>
        <taxon>Blattidae</taxon>
        <taxon>Blattinae</taxon>
        <taxon>Periplaneta</taxon>
    </lineage>
</organism>
<dbReference type="InterPro" id="IPR052709">
    <property type="entry name" value="Transposase-MT_Hybrid"/>
</dbReference>
<dbReference type="Gene3D" id="3.30.420.10">
    <property type="entry name" value="Ribonuclease H-like superfamily/Ribonuclease H"/>
    <property type="match status" value="1"/>
</dbReference>
<dbReference type="EMBL" id="JAJSOF020000025">
    <property type="protein sequence ID" value="KAJ4435049.1"/>
    <property type="molecule type" value="Genomic_DNA"/>
</dbReference>
<dbReference type="InterPro" id="IPR041426">
    <property type="entry name" value="Mos1_HTH"/>
</dbReference>
<name>A0ABQ8SMI6_PERAM</name>
<dbReference type="InterPro" id="IPR001888">
    <property type="entry name" value="Transposase_1"/>
</dbReference>
<evidence type="ECO:0000313" key="2">
    <source>
        <dbReference type="EMBL" id="KAJ4435049.1"/>
    </source>
</evidence>
<sequence length="410" mass="48135">MSSERKPQQVTIKVSLNVIQPSQFRSSDFPSSYRYFLMKSFPMLVAYRSKTESRPHIVNSTELLSIVRSRNMFAFSSDERTFNIESYFRTGRAEVKIEFTVHKVLFYRIYDISVICQPDRSRLVPVAWQQWSEMEALIPSPAACEVRSVIKFFNAQSIAPIEIHRQLCQVYGPNIMSKQMARRWCRQFSEGRQSVHDEVRSGRPSLINDYRVELVRQCIMENHRFTITELSSHFPQISRFLLHEIVTKHLLFKKVCARWVPKNLTPEHKMQRLGAALTFLQRYHDDGDEFLDRIVTGDETWISHFTPETKQQSMHWRHSGSPVRTKFKQTLSIWKVMCTVFWDRKGILLIDFLPRGETMNADRCCETLRKLRRSIQNKRRGMLTAGDVLLHDNARPHTARRTAAVLTEFG</sequence>
<feature type="domain" description="Mos1 transposase HTH" evidence="1">
    <location>
        <begin position="159"/>
        <end position="191"/>
    </location>
</feature>
<dbReference type="Gene3D" id="1.10.10.1450">
    <property type="match status" value="1"/>
</dbReference>
<evidence type="ECO:0000259" key="1">
    <source>
        <dbReference type="Pfam" id="PF17906"/>
    </source>
</evidence>
<keyword evidence="3" id="KW-1185">Reference proteome</keyword>